<reference evidence="8 9" key="1">
    <citation type="submission" date="2017-08" db="EMBL/GenBank/DDBJ databases">
        <title>Substantial Increase in Enzyme Production by Combined Drug-Resistance Mutations in Paenibacillus agaridevorans.</title>
        <authorList>
            <person name="Tanaka Y."/>
            <person name="Funane K."/>
            <person name="Hosaka T."/>
            <person name="Shiwa Y."/>
            <person name="Fujita N."/>
            <person name="Miyazaki T."/>
            <person name="Yoshikawa H."/>
            <person name="Murakami K."/>
            <person name="Kasahara K."/>
            <person name="Inaoka T."/>
            <person name="Hiraga Y."/>
            <person name="Ochi K."/>
        </authorList>
    </citation>
    <scope>NUCLEOTIDE SEQUENCE [LARGE SCALE GENOMIC DNA]</scope>
    <source>
        <strain evidence="8 9">T-3040</strain>
    </source>
</reference>
<keyword evidence="4 6" id="KW-0697">Rotamase</keyword>
<evidence type="ECO:0000313" key="9">
    <source>
        <dbReference type="Proteomes" id="UP000245202"/>
    </source>
</evidence>
<keyword evidence="5 6" id="KW-0413">Isomerase</keyword>
<dbReference type="InterPro" id="IPR023058">
    <property type="entry name" value="PPIase_PpiC_CS"/>
</dbReference>
<dbReference type="InterPro" id="IPR050245">
    <property type="entry name" value="PrsA_foldase"/>
</dbReference>
<evidence type="ECO:0000256" key="4">
    <source>
        <dbReference type="ARBA" id="ARBA00023110"/>
    </source>
</evidence>
<protein>
    <recommendedName>
        <fullName evidence="2">peptidylprolyl isomerase</fullName>
        <ecNumber evidence="2">5.2.1.8</ecNumber>
    </recommendedName>
</protein>
<keyword evidence="9" id="KW-1185">Reference proteome</keyword>
<dbReference type="Gene3D" id="3.10.50.40">
    <property type="match status" value="1"/>
</dbReference>
<dbReference type="SUPFAM" id="SSF109998">
    <property type="entry name" value="Triger factor/SurA peptide-binding domain-like"/>
    <property type="match status" value="1"/>
</dbReference>
<dbReference type="PANTHER" id="PTHR47245:SF1">
    <property type="entry name" value="FOLDASE PROTEIN PRSA"/>
    <property type="match status" value="1"/>
</dbReference>
<dbReference type="InterPro" id="IPR000297">
    <property type="entry name" value="PPIase_PpiC"/>
</dbReference>
<dbReference type="InterPro" id="IPR027304">
    <property type="entry name" value="Trigger_fact/SurA_dom_sf"/>
</dbReference>
<evidence type="ECO:0000256" key="5">
    <source>
        <dbReference type="ARBA" id="ARBA00023235"/>
    </source>
</evidence>
<organism evidence="8 9">
    <name type="scientific">Paenibacillus agaridevorans</name>
    <dbReference type="NCBI Taxonomy" id="171404"/>
    <lineage>
        <taxon>Bacteria</taxon>
        <taxon>Bacillati</taxon>
        <taxon>Bacillota</taxon>
        <taxon>Bacilli</taxon>
        <taxon>Bacillales</taxon>
        <taxon>Paenibacillaceae</taxon>
        <taxon>Paenibacillus</taxon>
    </lineage>
</organism>
<dbReference type="EMBL" id="BDQX01000167">
    <property type="protein sequence ID" value="GBG08455.1"/>
    <property type="molecule type" value="Genomic_DNA"/>
</dbReference>
<dbReference type="PROSITE" id="PS01096">
    <property type="entry name" value="PPIC_PPIASE_1"/>
    <property type="match status" value="1"/>
</dbReference>
<dbReference type="Gene3D" id="1.10.3120.10">
    <property type="entry name" value="Trigger factor, C-terminal domain"/>
    <property type="match status" value="1"/>
</dbReference>
<evidence type="ECO:0000256" key="3">
    <source>
        <dbReference type="ARBA" id="ARBA00022729"/>
    </source>
</evidence>
<evidence type="ECO:0000256" key="6">
    <source>
        <dbReference type="PROSITE-ProRule" id="PRU00278"/>
    </source>
</evidence>
<dbReference type="GO" id="GO:0003755">
    <property type="term" value="F:peptidyl-prolyl cis-trans isomerase activity"/>
    <property type="evidence" value="ECO:0007669"/>
    <property type="project" value="UniProtKB-KW"/>
</dbReference>
<dbReference type="EC" id="5.2.1.8" evidence="2"/>
<dbReference type="PANTHER" id="PTHR47245">
    <property type="entry name" value="PEPTIDYLPROLYL ISOMERASE"/>
    <property type="match status" value="1"/>
</dbReference>
<dbReference type="InterPro" id="IPR046357">
    <property type="entry name" value="PPIase_dom_sf"/>
</dbReference>
<name>A0A2R5EQR7_9BACL</name>
<comment type="catalytic activity">
    <reaction evidence="1">
        <text>[protein]-peptidylproline (omega=180) = [protein]-peptidylproline (omega=0)</text>
        <dbReference type="Rhea" id="RHEA:16237"/>
        <dbReference type="Rhea" id="RHEA-COMP:10747"/>
        <dbReference type="Rhea" id="RHEA-COMP:10748"/>
        <dbReference type="ChEBI" id="CHEBI:83833"/>
        <dbReference type="ChEBI" id="CHEBI:83834"/>
        <dbReference type="EC" id="5.2.1.8"/>
    </reaction>
</comment>
<accession>A0A2R5EQR7</accession>
<evidence type="ECO:0000256" key="1">
    <source>
        <dbReference type="ARBA" id="ARBA00000971"/>
    </source>
</evidence>
<dbReference type="PROSITE" id="PS50198">
    <property type="entry name" value="PPIC_PPIASE_2"/>
    <property type="match status" value="1"/>
</dbReference>
<proteinExistence type="predicted"/>
<dbReference type="SUPFAM" id="SSF54534">
    <property type="entry name" value="FKBP-like"/>
    <property type="match status" value="1"/>
</dbReference>
<evidence type="ECO:0000256" key="2">
    <source>
        <dbReference type="ARBA" id="ARBA00013194"/>
    </source>
</evidence>
<feature type="domain" description="PpiC" evidence="7">
    <location>
        <begin position="176"/>
        <end position="268"/>
    </location>
</feature>
<dbReference type="InterPro" id="IPR037041">
    <property type="entry name" value="Trigger_fac_C_sf"/>
</dbReference>
<evidence type="ECO:0000313" key="8">
    <source>
        <dbReference type="EMBL" id="GBG08455.1"/>
    </source>
</evidence>
<dbReference type="AlphaFoldDB" id="A0A2R5EQR7"/>
<evidence type="ECO:0000259" key="7">
    <source>
        <dbReference type="PROSITE" id="PS50198"/>
    </source>
</evidence>
<dbReference type="GO" id="GO:0006457">
    <property type="term" value="P:protein folding"/>
    <property type="evidence" value="ECO:0007669"/>
    <property type="project" value="InterPro"/>
</dbReference>
<dbReference type="GO" id="GO:0015031">
    <property type="term" value="P:protein transport"/>
    <property type="evidence" value="ECO:0007669"/>
    <property type="project" value="InterPro"/>
</dbReference>
<dbReference type="Pfam" id="PF00639">
    <property type="entry name" value="Rotamase"/>
    <property type="match status" value="1"/>
</dbReference>
<gene>
    <name evidence="8" type="ORF">PAT3040_03038</name>
</gene>
<keyword evidence="3" id="KW-0732">Signal</keyword>
<dbReference type="Proteomes" id="UP000245202">
    <property type="component" value="Unassembled WGS sequence"/>
</dbReference>
<sequence length="313" mass="34569">MLKAVVILQAICLIALTGAVLVKMLPNAFGRGTDVAPPVEDGEGPEVLPGDETIASVGGKPITRRQLTEELYKQYGDAVLRTLMLREAMGLEAAKKGIKVTQEEIDRELALSAEGYESEERFFTVMEEQLGLRREQVMEDIRYRLLLEAITAATVTVTDEEARQYIDAHPERFAPRTEYHLRWILTETRRQSNDIVDKLTDGDSFEELAKAYSMDEFTRDTGGDLGFIEAEDPFYDGAMLAEAGLLSIGETAGPIALESGFAVIQLMGAKSTEVLTGGLLLASVRKQLALERAKPMAEMEQELLARHEAVVMK</sequence>
<comment type="caution">
    <text evidence="8">The sequence shown here is derived from an EMBL/GenBank/DDBJ whole genome shotgun (WGS) entry which is preliminary data.</text>
</comment>